<dbReference type="Proteomes" id="UP001321580">
    <property type="component" value="Unassembled WGS sequence"/>
</dbReference>
<gene>
    <name evidence="1" type="ORF">QLQ15_17825</name>
</gene>
<accession>A0ABT6XL37</accession>
<proteinExistence type="predicted"/>
<evidence type="ECO:0000313" key="2">
    <source>
        <dbReference type="Proteomes" id="UP001321580"/>
    </source>
</evidence>
<sequence>MISLEAGLEALTITRQALSAALKARDFDQATLELAKLGDALLETQSAALRQTKVLFELQQQHLADAKQIKELQEAVLERARYSLYEVSERVFVYRSKASSEGQGGGEPGTLEPEHYVCQPCFDKGLRVVLQRWPFYMGARALRCPGCGAVFPIVSTAQDPQLPATIWRQEPWWWD</sequence>
<name>A0ABT6XL37_9GAMM</name>
<comment type="caution">
    <text evidence="1">The sequence shown here is derived from an EMBL/GenBank/DDBJ whole genome shotgun (WGS) entry which is preliminary data.</text>
</comment>
<dbReference type="RefSeq" id="WP_283214247.1">
    <property type="nucleotide sequence ID" value="NZ_JASGBI010000002.1"/>
</dbReference>
<protein>
    <submittedName>
        <fullName evidence="1">Uncharacterized protein</fullName>
    </submittedName>
</protein>
<evidence type="ECO:0000313" key="1">
    <source>
        <dbReference type="EMBL" id="MDI9240766.1"/>
    </source>
</evidence>
<keyword evidence="2" id="KW-1185">Reference proteome</keyword>
<reference evidence="1 2" key="1">
    <citation type="submission" date="2023-05" db="EMBL/GenBank/DDBJ databases">
        <title>Lysobacter sp. strain LF1 Genome sequencing and assembly.</title>
        <authorList>
            <person name="Jung Y."/>
        </authorList>
    </citation>
    <scope>NUCLEOTIDE SEQUENCE [LARGE SCALE GENOMIC DNA]</scope>
    <source>
        <strain evidence="1 2">LF1</strain>
    </source>
</reference>
<dbReference type="EMBL" id="JASGBI010000002">
    <property type="protein sequence ID" value="MDI9240766.1"/>
    <property type="molecule type" value="Genomic_DNA"/>
</dbReference>
<organism evidence="1 2">
    <name type="scientific">Lysobacter stagni</name>
    <dbReference type="NCBI Taxonomy" id="3045172"/>
    <lineage>
        <taxon>Bacteria</taxon>
        <taxon>Pseudomonadati</taxon>
        <taxon>Pseudomonadota</taxon>
        <taxon>Gammaproteobacteria</taxon>
        <taxon>Lysobacterales</taxon>
        <taxon>Lysobacteraceae</taxon>
        <taxon>Lysobacter</taxon>
    </lineage>
</organism>